<feature type="compositionally biased region" description="Polar residues" evidence="1">
    <location>
        <begin position="18"/>
        <end position="27"/>
    </location>
</feature>
<reference evidence="2" key="1">
    <citation type="submission" date="2019-02" db="EMBL/GenBank/DDBJ databases">
        <authorList>
            <person name="Pothier F.J."/>
        </authorList>
    </citation>
    <scope>NUCLEOTIDE SEQUENCE</scope>
    <source>
        <strain evidence="2">CI-1B</strain>
    </source>
</reference>
<comment type="caution">
    <text evidence="2">The sequence shown here is derived from an EMBL/GenBank/DDBJ whole genome shotgun (WGS) entry which is preliminary data.</text>
</comment>
<dbReference type="EMBL" id="CAADFC020000023">
    <property type="protein sequence ID" value="VIO75395.1"/>
    <property type="molecule type" value="Genomic_DNA"/>
</dbReference>
<evidence type="ECO:0000313" key="3">
    <source>
        <dbReference type="Proteomes" id="UP000328092"/>
    </source>
</evidence>
<evidence type="ECO:0000313" key="2">
    <source>
        <dbReference type="EMBL" id="VIO75395.1"/>
    </source>
</evidence>
<keyword evidence="3" id="KW-1185">Reference proteome</keyword>
<dbReference type="Proteomes" id="UP000328092">
    <property type="component" value="Unassembled WGS sequence"/>
</dbReference>
<feature type="region of interest" description="Disordered" evidence="1">
    <location>
        <begin position="14"/>
        <end position="45"/>
    </location>
</feature>
<organism evidence="2 3">
    <name type="scientific">Bradyrhizobium ivorense</name>
    <dbReference type="NCBI Taxonomy" id="2511166"/>
    <lineage>
        <taxon>Bacteria</taxon>
        <taxon>Pseudomonadati</taxon>
        <taxon>Pseudomonadota</taxon>
        <taxon>Alphaproteobacteria</taxon>
        <taxon>Hyphomicrobiales</taxon>
        <taxon>Nitrobacteraceae</taxon>
        <taxon>Bradyrhizobium</taxon>
    </lineage>
</organism>
<dbReference type="AlphaFoldDB" id="A0A508TM07"/>
<protein>
    <submittedName>
        <fullName evidence="2">Uncharacterized protein</fullName>
    </submittedName>
</protein>
<sequence length="45" mass="5035">MFVPAALPRYWALKNPSARASSQSPKVQSKPRERESRGLPKPTGR</sequence>
<name>A0A508TM07_9BRAD</name>
<gene>
    <name evidence="2" type="ORF">CI1B_59000</name>
</gene>
<accession>A0A508TM07</accession>
<proteinExistence type="predicted"/>
<evidence type="ECO:0000256" key="1">
    <source>
        <dbReference type="SAM" id="MobiDB-lite"/>
    </source>
</evidence>